<dbReference type="Proteomes" id="UP000825123">
    <property type="component" value="Chromosome"/>
</dbReference>
<dbReference type="NCBIfam" id="TIGR02583">
    <property type="entry name" value="DevR_archaea"/>
    <property type="match status" value="1"/>
</dbReference>
<evidence type="ECO:0000256" key="1">
    <source>
        <dbReference type="ARBA" id="ARBA00023118"/>
    </source>
</evidence>
<evidence type="ECO:0000256" key="2">
    <source>
        <dbReference type="ARBA" id="ARBA00025626"/>
    </source>
</evidence>
<organism evidence="3 4">
    <name type="scientific">Stygiolobus caldivivus</name>
    <dbReference type="NCBI Taxonomy" id="2824673"/>
    <lineage>
        <taxon>Archaea</taxon>
        <taxon>Thermoproteota</taxon>
        <taxon>Thermoprotei</taxon>
        <taxon>Sulfolobales</taxon>
        <taxon>Sulfolobaceae</taxon>
        <taxon>Stygiolobus</taxon>
    </lineage>
</organism>
<dbReference type="KEGG" id="csty:KN1_10690"/>
<dbReference type="EMBL" id="AP024597">
    <property type="protein sequence ID" value="BCU69772.1"/>
    <property type="molecule type" value="Genomic_DNA"/>
</dbReference>
<dbReference type="PANTHER" id="PTHR37459">
    <property type="match status" value="1"/>
</dbReference>
<comment type="function">
    <text evidence="2">CRISPR (clustered regularly interspaced short palindromic repeat) is an adaptive immune system that provides protection against mobile genetic elements (viruses, transposable elements and conjugative plasmids). CRISPR clusters contain spacers, sequences complementary to antecedent mobile elements, and target invading nucleic acids. CRISPR clusters are transcribed and processed into CRISPR RNA (crRNA).</text>
</comment>
<protein>
    <submittedName>
        <fullName evidence="3">CRISPR-associated protein DevR</fullName>
    </submittedName>
</protein>
<keyword evidence="1" id="KW-0051">Antiviral defense</keyword>
<dbReference type="Pfam" id="PF01905">
    <property type="entry name" value="DevR"/>
    <property type="match status" value="1"/>
</dbReference>
<accession>A0A8D5U698</accession>
<sequence>MSYIRVSGRFEAQLAVLTGSDNIGNYNTHATGRIVVPTREGFKPYDVPIMTGNSLKHWHAVYLAKAYENLGGSKINELCKAGLGLRGYTVDSTLEGLKPASSESEAIEDVCNDLHGFLITRKNGKQTKRDSLVKFSLASPVLDAEVLEYVNRFSVIHNRVDPLTQEQQMVFKQEYSSSPLYGFNVVMDLDYVCRPMYEEGEVVCDQDEVKRRKKSSVLALLYMFTGIGSKQARALPVARVTEVVSAVSDRPVPNLVHGSYKDYVQGSLDTLAAFTKATNTDMTVICYNAECKSEGVKVVNTKSLEEFFNALIGAVSK</sequence>
<dbReference type="InterPro" id="IPR010154">
    <property type="entry name" value="CRISPR-assoc_Cas7/Cst2/DevR"/>
</dbReference>
<evidence type="ECO:0000313" key="3">
    <source>
        <dbReference type="EMBL" id="BCU69772.1"/>
    </source>
</evidence>
<dbReference type="NCBIfam" id="TIGR01875">
    <property type="entry name" value="cas_MJ0381"/>
    <property type="match status" value="1"/>
</dbReference>
<dbReference type="GeneID" id="66162812"/>
<dbReference type="RefSeq" id="WP_225905790.1">
    <property type="nucleotide sequence ID" value="NZ_AP024597.1"/>
</dbReference>
<dbReference type="GO" id="GO:0051607">
    <property type="term" value="P:defense response to virus"/>
    <property type="evidence" value="ECO:0007669"/>
    <property type="project" value="UniProtKB-KW"/>
</dbReference>
<proteinExistence type="predicted"/>
<dbReference type="AlphaFoldDB" id="A0A8D5U698"/>
<reference evidence="3 4" key="1">
    <citation type="submission" date="2021-04" db="EMBL/GenBank/DDBJ databases">
        <title>Complete genome sequence of Stygiolobus sp. KN-1.</title>
        <authorList>
            <person name="Nakamura K."/>
            <person name="Sakai H."/>
            <person name="Kurosawa N."/>
        </authorList>
    </citation>
    <scope>NUCLEOTIDE SEQUENCE [LARGE SCALE GENOMIC DNA]</scope>
    <source>
        <strain evidence="3 4">KN-1</strain>
    </source>
</reference>
<gene>
    <name evidence="3" type="ORF">KN1_10690</name>
</gene>
<dbReference type="InterPro" id="IPR052681">
    <property type="entry name" value="CRISPR-Cas7/Cst2/DevR"/>
</dbReference>
<keyword evidence="4" id="KW-1185">Reference proteome</keyword>
<dbReference type="PANTHER" id="PTHR37459:SF1">
    <property type="entry name" value="CRISPR-ASSOCIATED PROTEIN CAS7_CST2_DEVR"/>
    <property type="match status" value="1"/>
</dbReference>
<dbReference type="InterPro" id="IPR002764">
    <property type="entry name" value="Cas7/Cst2/DevR_sub_I-a/Apern"/>
</dbReference>
<evidence type="ECO:0000313" key="4">
    <source>
        <dbReference type="Proteomes" id="UP000825123"/>
    </source>
</evidence>
<name>A0A8D5U698_9CREN</name>